<accession>A0ABU2NZQ2</accession>
<dbReference type="PANTHER" id="PTHR10891">
    <property type="entry name" value="EF-HAND CALCIUM-BINDING DOMAIN CONTAINING PROTEIN"/>
    <property type="match status" value="1"/>
</dbReference>
<dbReference type="EMBL" id="JAVREQ010000038">
    <property type="protein sequence ID" value="MDT0382469.1"/>
    <property type="molecule type" value="Genomic_DNA"/>
</dbReference>
<dbReference type="InterPro" id="IPR011992">
    <property type="entry name" value="EF-hand-dom_pair"/>
</dbReference>
<name>A0ABU2NZQ2_9ACTN</name>
<evidence type="ECO:0000259" key="3">
    <source>
        <dbReference type="PROSITE" id="PS50222"/>
    </source>
</evidence>
<dbReference type="InterPro" id="IPR002048">
    <property type="entry name" value="EF_hand_dom"/>
</dbReference>
<protein>
    <submittedName>
        <fullName evidence="4">EF-hand domain-containing protein</fullName>
    </submittedName>
</protein>
<dbReference type="InterPro" id="IPR039647">
    <property type="entry name" value="EF_hand_pair_protein_CML-like"/>
</dbReference>
<feature type="domain" description="EF-hand" evidence="3">
    <location>
        <begin position="39"/>
        <end position="72"/>
    </location>
</feature>
<dbReference type="Gene3D" id="1.10.238.10">
    <property type="entry name" value="EF-hand"/>
    <property type="match status" value="1"/>
</dbReference>
<dbReference type="RefSeq" id="WP_027765404.1">
    <property type="nucleotide sequence ID" value="NZ_JAVREQ010000038.1"/>
</dbReference>
<evidence type="ECO:0000256" key="1">
    <source>
        <dbReference type="ARBA" id="ARBA00022723"/>
    </source>
</evidence>
<reference evidence="5" key="1">
    <citation type="submission" date="2023-07" db="EMBL/GenBank/DDBJ databases">
        <title>30 novel species of actinomycetes from the DSMZ collection.</title>
        <authorList>
            <person name="Nouioui I."/>
        </authorList>
    </citation>
    <scope>NUCLEOTIDE SEQUENCE [LARGE SCALE GENOMIC DNA]</scope>
    <source>
        <strain evidence="5">DSM 42041</strain>
    </source>
</reference>
<dbReference type="PROSITE" id="PS50222">
    <property type="entry name" value="EF_HAND_2"/>
    <property type="match status" value="2"/>
</dbReference>
<gene>
    <name evidence="4" type="ORF">RM572_27295</name>
</gene>
<organism evidence="4 5">
    <name type="scientific">Streptomyces hazeniae</name>
    <dbReference type="NCBI Taxonomy" id="3075538"/>
    <lineage>
        <taxon>Bacteria</taxon>
        <taxon>Bacillati</taxon>
        <taxon>Actinomycetota</taxon>
        <taxon>Actinomycetes</taxon>
        <taxon>Kitasatosporales</taxon>
        <taxon>Streptomycetaceae</taxon>
        <taxon>Streptomyces</taxon>
    </lineage>
</organism>
<proteinExistence type="predicted"/>
<dbReference type="CDD" id="cd00051">
    <property type="entry name" value="EFh"/>
    <property type="match status" value="1"/>
</dbReference>
<evidence type="ECO:0000313" key="5">
    <source>
        <dbReference type="Proteomes" id="UP001183414"/>
    </source>
</evidence>
<keyword evidence="2" id="KW-0677">Repeat</keyword>
<comment type="caution">
    <text evidence="4">The sequence shown here is derived from an EMBL/GenBank/DDBJ whole genome shotgun (WGS) entry which is preliminary data.</text>
</comment>
<dbReference type="InterPro" id="IPR018247">
    <property type="entry name" value="EF_Hand_1_Ca_BS"/>
</dbReference>
<dbReference type="PROSITE" id="PS00018">
    <property type="entry name" value="EF_HAND_1"/>
    <property type="match status" value="2"/>
</dbReference>
<sequence>MADAAEVRKAFDKFDHDGDGFITAKEFHRAMADLGDVHYTESMAQAVINQKDGNADGKLSFDEFLEIHTGAR</sequence>
<dbReference type="Proteomes" id="UP001183414">
    <property type="component" value="Unassembled WGS sequence"/>
</dbReference>
<dbReference type="Pfam" id="PF13499">
    <property type="entry name" value="EF-hand_7"/>
    <property type="match status" value="1"/>
</dbReference>
<keyword evidence="1" id="KW-0479">Metal-binding</keyword>
<dbReference type="SUPFAM" id="SSF47473">
    <property type="entry name" value="EF-hand"/>
    <property type="match status" value="1"/>
</dbReference>
<evidence type="ECO:0000313" key="4">
    <source>
        <dbReference type="EMBL" id="MDT0382469.1"/>
    </source>
</evidence>
<evidence type="ECO:0000256" key="2">
    <source>
        <dbReference type="ARBA" id="ARBA00022737"/>
    </source>
</evidence>
<dbReference type="SMART" id="SM00054">
    <property type="entry name" value="EFh"/>
    <property type="match status" value="2"/>
</dbReference>
<keyword evidence="5" id="KW-1185">Reference proteome</keyword>
<feature type="domain" description="EF-hand" evidence="3">
    <location>
        <begin position="2"/>
        <end position="37"/>
    </location>
</feature>